<feature type="region of interest" description="Disordered" evidence="1">
    <location>
        <begin position="1"/>
        <end position="20"/>
    </location>
</feature>
<evidence type="ECO:0000256" key="1">
    <source>
        <dbReference type="SAM" id="MobiDB-lite"/>
    </source>
</evidence>
<name>A0AAV3ZSB4_9GAST</name>
<comment type="caution">
    <text evidence="2">The sequence shown here is derived from an EMBL/GenBank/DDBJ whole genome shotgun (WGS) entry which is preliminary data.</text>
</comment>
<accession>A0AAV3ZSB4</accession>
<dbReference type="Proteomes" id="UP000735302">
    <property type="component" value="Unassembled WGS sequence"/>
</dbReference>
<organism evidence="2 3">
    <name type="scientific">Plakobranchus ocellatus</name>
    <dbReference type="NCBI Taxonomy" id="259542"/>
    <lineage>
        <taxon>Eukaryota</taxon>
        <taxon>Metazoa</taxon>
        <taxon>Spiralia</taxon>
        <taxon>Lophotrochozoa</taxon>
        <taxon>Mollusca</taxon>
        <taxon>Gastropoda</taxon>
        <taxon>Heterobranchia</taxon>
        <taxon>Euthyneura</taxon>
        <taxon>Panpulmonata</taxon>
        <taxon>Sacoglossa</taxon>
        <taxon>Placobranchoidea</taxon>
        <taxon>Plakobranchidae</taxon>
        <taxon>Plakobranchus</taxon>
    </lineage>
</organism>
<dbReference type="AlphaFoldDB" id="A0AAV3ZSB4"/>
<gene>
    <name evidence="2" type="ORF">PoB_002424800</name>
</gene>
<feature type="compositionally biased region" description="Polar residues" evidence="1">
    <location>
        <begin position="11"/>
        <end position="20"/>
    </location>
</feature>
<sequence length="101" mass="11570">MVIKGLVNAGENKSPTQRPRSIDTLQVSGRTLYRHIAALARRQKLWEINNEPNTPEKSGLRHPDWYRILHISGLSLFRHRGVRAESPLSTEPLGFLYQQQA</sequence>
<protein>
    <submittedName>
        <fullName evidence="2">Uncharacterized protein</fullName>
    </submittedName>
</protein>
<evidence type="ECO:0000313" key="2">
    <source>
        <dbReference type="EMBL" id="GFN97742.1"/>
    </source>
</evidence>
<keyword evidence="3" id="KW-1185">Reference proteome</keyword>
<reference evidence="2 3" key="1">
    <citation type="journal article" date="2021" name="Elife">
        <title>Chloroplast acquisition without the gene transfer in kleptoplastic sea slugs, Plakobranchus ocellatus.</title>
        <authorList>
            <person name="Maeda T."/>
            <person name="Takahashi S."/>
            <person name="Yoshida T."/>
            <person name="Shimamura S."/>
            <person name="Takaki Y."/>
            <person name="Nagai Y."/>
            <person name="Toyoda A."/>
            <person name="Suzuki Y."/>
            <person name="Arimoto A."/>
            <person name="Ishii H."/>
            <person name="Satoh N."/>
            <person name="Nishiyama T."/>
            <person name="Hasebe M."/>
            <person name="Maruyama T."/>
            <person name="Minagawa J."/>
            <person name="Obokata J."/>
            <person name="Shigenobu S."/>
        </authorList>
    </citation>
    <scope>NUCLEOTIDE SEQUENCE [LARGE SCALE GENOMIC DNA]</scope>
</reference>
<evidence type="ECO:0000313" key="3">
    <source>
        <dbReference type="Proteomes" id="UP000735302"/>
    </source>
</evidence>
<proteinExistence type="predicted"/>
<dbReference type="EMBL" id="BLXT01002806">
    <property type="protein sequence ID" value="GFN97742.1"/>
    <property type="molecule type" value="Genomic_DNA"/>
</dbReference>